<dbReference type="InterPro" id="IPR036388">
    <property type="entry name" value="WH-like_DNA-bd_sf"/>
</dbReference>
<dbReference type="FunFam" id="1.10.10.10:FF:000038">
    <property type="entry name" value="Glycine cleavage system transcriptional activator"/>
    <property type="match status" value="1"/>
</dbReference>
<keyword evidence="4" id="KW-0804">Transcription</keyword>
<evidence type="ECO:0000256" key="3">
    <source>
        <dbReference type="ARBA" id="ARBA00023125"/>
    </source>
</evidence>
<gene>
    <name evidence="6" type="primary">gcvA_5</name>
    <name evidence="6" type="ORF">LMG31506_04528</name>
</gene>
<dbReference type="InterPro" id="IPR036390">
    <property type="entry name" value="WH_DNA-bd_sf"/>
</dbReference>
<dbReference type="InterPro" id="IPR000847">
    <property type="entry name" value="LysR_HTH_N"/>
</dbReference>
<protein>
    <submittedName>
        <fullName evidence="6">Glycine cleavage system transcriptional activator</fullName>
    </submittedName>
</protein>
<dbReference type="SUPFAM" id="SSF46785">
    <property type="entry name" value="Winged helix' DNA-binding domain"/>
    <property type="match status" value="1"/>
</dbReference>
<dbReference type="Pfam" id="PF03466">
    <property type="entry name" value="LysR_substrate"/>
    <property type="match status" value="1"/>
</dbReference>
<name>A0A916IY69_9BURK</name>
<dbReference type="PRINTS" id="PR00039">
    <property type="entry name" value="HTHLYSR"/>
</dbReference>
<evidence type="ECO:0000256" key="2">
    <source>
        <dbReference type="ARBA" id="ARBA00023015"/>
    </source>
</evidence>
<evidence type="ECO:0000256" key="1">
    <source>
        <dbReference type="ARBA" id="ARBA00009437"/>
    </source>
</evidence>
<dbReference type="Gene3D" id="1.10.10.10">
    <property type="entry name" value="Winged helix-like DNA-binding domain superfamily/Winged helix DNA-binding domain"/>
    <property type="match status" value="1"/>
</dbReference>
<keyword evidence="7" id="KW-1185">Reference proteome</keyword>
<evidence type="ECO:0000313" key="7">
    <source>
        <dbReference type="Proteomes" id="UP000672934"/>
    </source>
</evidence>
<organism evidence="6 7">
    <name type="scientific">Cupriavidus yeoncheonensis</name>
    <dbReference type="NCBI Taxonomy" id="1462994"/>
    <lineage>
        <taxon>Bacteria</taxon>
        <taxon>Pseudomonadati</taxon>
        <taxon>Pseudomonadota</taxon>
        <taxon>Betaproteobacteria</taxon>
        <taxon>Burkholderiales</taxon>
        <taxon>Burkholderiaceae</taxon>
        <taxon>Cupriavidus</taxon>
    </lineage>
</organism>
<dbReference type="PANTHER" id="PTHR30537">
    <property type="entry name" value="HTH-TYPE TRANSCRIPTIONAL REGULATOR"/>
    <property type="match status" value="1"/>
</dbReference>
<dbReference type="Proteomes" id="UP000672934">
    <property type="component" value="Unassembled WGS sequence"/>
</dbReference>
<dbReference type="InterPro" id="IPR005119">
    <property type="entry name" value="LysR_subst-bd"/>
</dbReference>
<dbReference type="Pfam" id="PF00126">
    <property type="entry name" value="HTH_1"/>
    <property type="match status" value="1"/>
</dbReference>
<dbReference type="CDD" id="cd08432">
    <property type="entry name" value="PBP2_GcdR_TrpI_HvrB_AmpR_like"/>
    <property type="match status" value="1"/>
</dbReference>
<dbReference type="GO" id="GO:0043565">
    <property type="term" value="F:sequence-specific DNA binding"/>
    <property type="evidence" value="ECO:0007669"/>
    <property type="project" value="TreeGrafter"/>
</dbReference>
<dbReference type="GO" id="GO:0006351">
    <property type="term" value="P:DNA-templated transcription"/>
    <property type="evidence" value="ECO:0007669"/>
    <property type="project" value="TreeGrafter"/>
</dbReference>
<evidence type="ECO:0000313" key="6">
    <source>
        <dbReference type="EMBL" id="CAG2152070.1"/>
    </source>
</evidence>
<dbReference type="EMBL" id="CAJPUY010000018">
    <property type="protein sequence ID" value="CAG2152070.1"/>
    <property type="molecule type" value="Genomic_DNA"/>
</dbReference>
<keyword evidence="3" id="KW-0238">DNA-binding</keyword>
<feature type="domain" description="HTH lysR-type" evidence="5">
    <location>
        <begin position="5"/>
        <end position="62"/>
    </location>
</feature>
<dbReference type="GO" id="GO:0003700">
    <property type="term" value="F:DNA-binding transcription factor activity"/>
    <property type="evidence" value="ECO:0007669"/>
    <property type="project" value="InterPro"/>
</dbReference>
<comment type="caution">
    <text evidence="6">The sequence shown here is derived from an EMBL/GenBank/DDBJ whole genome shotgun (WGS) entry which is preliminary data.</text>
</comment>
<accession>A0A916IY69</accession>
<dbReference type="PANTHER" id="PTHR30537:SF74">
    <property type="entry name" value="HTH-TYPE TRANSCRIPTIONAL REGULATOR TRPI"/>
    <property type="match status" value="1"/>
</dbReference>
<sequence>MDRLPPLNALRAFEAAARHLSITVAAQELHVTPGAVSRQIRALEDGLGVQLLHRGHRQITLTHAGEDYYRAVTRAMDDLREATRRLGKRARRKQLKVRAYTTFAMRWLIPRLSSFHAANPGIEVLLTATLDPVDFRKEDIDGAIRLGDGKWPGVNAYRLVSNVLVPVCSPALLSGARKVRKPADLRHHTLLHSVARPDDWAHWLRAAGADGEVDVRGGMTYQSSAMAYAAAIEGLGFAIAQRFLVTGDLAAGTLVAPFRRVVDMGDFTYYLLTPADRRESASMATFRGWLLGQFEGEGTVGRA</sequence>
<dbReference type="PROSITE" id="PS50931">
    <property type="entry name" value="HTH_LYSR"/>
    <property type="match status" value="1"/>
</dbReference>
<reference evidence="6" key="1">
    <citation type="submission" date="2021-03" db="EMBL/GenBank/DDBJ databases">
        <authorList>
            <person name="Peeters C."/>
        </authorList>
    </citation>
    <scope>NUCLEOTIDE SEQUENCE</scope>
    <source>
        <strain evidence="6">LMG 31506</strain>
    </source>
</reference>
<dbReference type="Gene3D" id="3.40.190.10">
    <property type="entry name" value="Periplasmic binding protein-like II"/>
    <property type="match status" value="2"/>
</dbReference>
<dbReference type="RefSeq" id="WP_211949428.1">
    <property type="nucleotide sequence ID" value="NZ_CAJPUY010000018.1"/>
</dbReference>
<dbReference type="AlphaFoldDB" id="A0A916IY69"/>
<comment type="similarity">
    <text evidence="1">Belongs to the LysR transcriptional regulatory family.</text>
</comment>
<dbReference type="FunFam" id="3.40.190.10:FF:000017">
    <property type="entry name" value="Glycine cleavage system transcriptional activator"/>
    <property type="match status" value="1"/>
</dbReference>
<evidence type="ECO:0000259" key="5">
    <source>
        <dbReference type="PROSITE" id="PS50931"/>
    </source>
</evidence>
<dbReference type="InterPro" id="IPR058163">
    <property type="entry name" value="LysR-type_TF_proteobact-type"/>
</dbReference>
<dbReference type="NCBIfam" id="NF008352">
    <property type="entry name" value="PRK11139.1"/>
    <property type="match status" value="1"/>
</dbReference>
<dbReference type="SUPFAM" id="SSF53850">
    <property type="entry name" value="Periplasmic binding protein-like II"/>
    <property type="match status" value="1"/>
</dbReference>
<proteinExistence type="inferred from homology"/>
<keyword evidence="2" id="KW-0805">Transcription regulation</keyword>
<evidence type="ECO:0000256" key="4">
    <source>
        <dbReference type="ARBA" id="ARBA00023163"/>
    </source>
</evidence>